<sequence>MGLEEGGWQSWQRPREEGSVSKMIGKLIKDSCLLAREPRNLTVEPKIVKRASQPYSEDHLQQHQASNKKGKQCVSKPGSMMVEEEKQLLIHVPVCNSFELEKAVCSHGLFMMAPNLWIPSAKTLQRPLRLADSTTTAIVRISQHPPLSSLHIWVFGLHSLSLEDEHAIKSQVTRMLRISDDNNKQIDEFHKIHSVAKEKGFGRVFRSPTLFEDMVKCILLCNCQWSRTLSMARALCELQLELKGDPLGCSTVEAAYPNEVCLKAEDFLPKTPVRKERKRKRGGHKRVVTNLESEFVNHENDLTIGVNSSINSNGIPTYPQDEKLSPSVLTSVKEDSSDKSDSFQLSTDSITDTCPINNPHMQESSYRIGDFPRPEELATLDENYLTKRCRLGYRAKRILKLAQSIVENRFQLRELEEVCDGLRSSTYDEMTQQLSGVAGFGSFTRANVLMCMGFYERIPADSETVRHLKQFHARRECTIRTVQQDGERIYEKYAPFQFLAYWFELWDCYEKRFGKLSEMPHSDYKLITGNNMRKRIS</sequence>
<dbReference type="EMBL" id="CM056818">
    <property type="protein sequence ID" value="KAJ8622761.1"/>
    <property type="molecule type" value="Genomic_DNA"/>
</dbReference>
<proteinExistence type="predicted"/>
<name>A0ACC2KPG4_PERAE</name>
<evidence type="ECO:0000313" key="1">
    <source>
        <dbReference type="EMBL" id="KAJ8622761.1"/>
    </source>
</evidence>
<comment type="caution">
    <text evidence="1">The sequence shown here is derived from an EMBL/GenBank/DDBJ whole genome shotgun (WGS) entry which is preliminary data.</text>
</comment>
<evidence type="ECO:0000313" key="2">
    <source>
        <dbReference type="Proteomes" id="UP001234297"/>
    </source>
</evidence>
<protein>
    <submittedName>
        <fullName evidence="1">Uncharacterized protein</fullName>
    </submittedName>
</protein>
<organism evidence="1 2">
    <name type="scientific">Persea americana</name>
    <name type="common">Avocado</name>
    <dbReference type="NCBI Taxonomy" id="3435"/>
    <lineage>
        <taxon>Eukaryota</taxon>
        <taxon>Viridiplantae</taxon>
        <taxon>Streptophyta</taxon>
        <taxon>Embryophyta</taxon>
        <taxon>Tracheophyta</taxon>
        <taxon>Spermatophyta</taxon>
        <taxon>Magnoliopsida</taxon>
        <taxon>Magnoliidae</taxon>
        <taxon>Laurales</taxon>
        <taxon>Lauraceae</taxon>
        <taxon>Persea</taxon>
    </lineage>
</organism>
<keyword evidence="2" id="KW-1185">Reference proteome</keyword>
<dbReference type="Proteomes" id="UP001234297">
    <property type="component" value="Chromosome 10"/>
</dbReference>
<reference evidence="1 2" key="1">
    <citation type="journal article" date="2022" name="Hortic Res">
        <title>A haplotype resolved chromosomal level avocado genome allows analysis of novel avocado genes.</title>
        <authorList>
            <person name="Nath O."/>
            <person name="Fletcher S.J."/>
            <person name="Hayward A."/>
            <person name="Shaw L.M."/>
            <person name="Masouleh A.K."/>
            <person name="Furtado A."/>
            <person name="Henry R.J."/>
            <person name="Mitter N."/>
        </authorList>
    </citation>
    <scope>NUCLEOTIDE SEQUENCE [LARGE SCALE GENOMIC DNA]</scope>
    <source>
        <strain evidence="2">cv. Hass</strain>
    </source>
</reference>
<gene>
    <name evidence="1" type="ORF">MRB53_031290</name>
</gene>
<accession>A0ACC2KPG4</accession>